<dbReference type="InterPro" id="IPR014284">
    <property type="entry name" value="RNA_pol_sigma-70_dom"/>
</dbReference>
<dbReference type="Gene3D" id="1.10.1740.10">
    <property type="match status" value="1"/>
</dbReference>
<dbReference type="Pfam" id="PF08281">
    <property type="entry name" value="Sigma70_r4_2"/>
    <property type="match status" value="1"/>
</dbReference>
<keyword evidence="3" id="KW-0805">Transcription regulation</keyword>
<proteinExistence type="inferred from homology"/>
<dbReference type="SUPFAM" id="SSF88946">
    <property type="entry name" value="Sigma2 domain of RNA polymerase sigma factors"/>
    <property type="match status" value="1"/>
</dbReference>
<dbReference type="GO" id="GO:0003677">
    <property type="term" value="F:DNA binding"/>
    <property type="evidence" value="ECO:0007669"/>
    <property type="project" value="InterPro"/>
</dbReference>
<evidence type="ECO:0000313" key="10">
    <source>
        <dbReference type="Proteomes" id="UP000476310"/>
    </source>
</evidence>
<gene>
    <name evidence="9" type="ORF">G4H13_02885</name>
</gene>
<dbReference type="PANTHER" id="PTHR30173">
    <property type="entry name" value="SIGMA 19 FACTOR"/>
    <property type="match status" value="1"/>
</dbReference>
<evidence type="ECO:0000313" key="9">
    <source>
        <dbReference type="EMBL" id="NEW69376.1"/>
    </source>
</evidence>
<dbReference type="GO" id="GO:0016987">
    <property type="term" value="F:sigma factor activity"/>
    <property type="evidence" value="ECO:0007669"/>
    <property type="project" value="UniProtKB-KW"/>
</dbReference>
<feature type="compositionally biased region" description="Low complexity" evidence="6">
    <location>
        <begin position="8"/>
        <end position="21"/>
    </location>
</feature>
<name>A0A6G4A7K1_9ACTN</name>
<evidence type="ECO:0000256" key="5">
    <source>
        <dbReference type="ARBA" id="ARBA00023163"/>
    </source>
</evidence>
<dbReference type="EMBL" id="JAAIKT010000002">
    <property type="protein sequence ID" value="NEW69376.1"/>
    <property type="molecule type" value="Genomic_DNA"/>
</dbReference>
<feature type="domain" description="RNA polymerase sigma-70 region 2" evidence="7">
    <location>
        <begin position="42"/>
        <end position="105"/>
    </location>
</feature>
<reference evidence="9" key="1">
    <citation type="submission" date="2020-02" db="EMBL/GenBank/DDBJ databases">
        <title>A new Streptomyces sp. for controlling soil-borne diseases.</title>
        <authorList>
            <person name="Li X."/>
            <person name="Tian Y."/>
            <person name="Gao K."/>
        </authorList>
    </citation>
    <scope>NUCLEOTIDE SEQUENCE [LARGE SCALE GENOMIC DNA]</scope>
    <source>
        <strain evidence="9">0250</strain>
    </source>
</reference>
<dbReference type="GO" id="GO:0006352">
    <property type="term" value="P:DNA-templated transcription initiation"/>
    <property type="evidence" value="ECO:0007669"/>
    <property type="project" value="InterPro"/>
</dbReference>
<dbReference type="Gene3D" id="3.10.450.50">
    <property type="match status" value="1"/>
</dbReference>
<dbReference type="Proteomes" id="UP000476310">
    <property type="component" value="Unassembled WGS sequence"/>
</dbReference>
<evidence type="ECO:0000256" key="6">
    <source>
        <dbReference type="SAM" id="MobiDB-lite"/>
    </source>
</evidence>
<keyword evidence="5" id="KW-0804">Transcription</keyword>
<dbReference type="InterPro" id="IPR007627">
    <property type="entry name" value="RNA_pol_sigma70_r2"/>
</dbReference>
<dbReference type="NCBIfam" id="TIGR02937">
    <property type="entry name" value="sigma70-ECF"/>
    <property type="match status" value="1"/>
</dbReference>
<evidence type="ECO:0000256" key="2">
    <source>
        <dbReference type="ARBA" id="ARBA00011344"/>
    </source>
</evidence>
<feature type="region of interest" description="Disordered" evidence="6">
    <location>
        <begin position="108"/>
        <end position="134"/>
    </location>
</feature>
<dbReference type="InterPro" id="IPR032710">
    <property type="entry name" value="NTF2-like_dom_sf"/>
</dbReference>
<dbReference type="Gene3D" id="1.10.10.10">
    <property type="entry name" value="Winged helix-like DNA-binding domain superfamily/Winged helix DNA-binding domain"/>
    <property type="match status" value="1"/>
</dbReference>
<comment type="caution">
    <text evidence="9">The sequence shown here is derived from an EMBL/GenBank/DDBJ whole genome shotgun (WGS) entry which is preliminary data.</text>
</comment>
<accession>A0A6G4A7K1</accession>
<evidence type="ECO:0000259" key="8">
    <source>
        <dbReference type="Pfam" id="PF08281"/>
    </source>
</evidence>
<dbReference type="SUPFAM" id="SSF88659">
    <property type="entry name" value="Sigma3 and sigma4 domains of RNA polymerase sigma factors"/>
    <property type="match status" value="1"/>
</dbReference>
<feature type="domain" description="RNA polymerase sigma factor 70 region 4 type 2" evidence="8">
    <location>
        <begin position="146"/>
        <end position="196"/>
    </location>
</feature>
<dbReference type="InterPro" id="IPR013249">
    <property type="entry name" value="RNA_pol_sigma70_r4_t2"/>
</dbReference>
<comment type="subunit">
    <text evidence="2">Interacts transiently with the RNA polymerase catalytic core formed by RpoA, RpoB, RpoC and RpoZ (2 alpha, 1 beta, 1 beta' and 1 omega subunit) to form the RNA polymerase holoenzyme that can initiate transcription.</text>
</comment>
<keyword evidence="4" id="KW-0731">Sigma factor</keyword>
<dbReference type="SUPFAM" id="SSF54427">
    <property type="entry name" value="NTF2-like"/>
    <property type="match status" value="1"/>
</dbReference>
<sequence length="339" mass="35788">MDGRKPGDAANAGNVGNAGNVDGRKPGNGQRRHPQDGLAERFEAHRGGLRAVAYRMLGSLSEADDAVQETWLRLSRADAEAVGNLTGWLRTVVSRICLDMLRSRTARREEPVGQELPEMARETGDGGGGGGGPEDEAVLADSVGRALLVVLDTLGPAERIALVLHDVFAVPFDRIAPIVERSPVAAKKLASRARQKVRGIATVPRAELERQRRTVDAFLAAARGGDMAALLAVLDPDVVRRADRAALPEGVPTVARGARAVAEETAGFAPRARFAEPALVNGSVGVVVAPRGRLLLALTVTVEDGRIAAYEVIADPARLSRLELGLLDDVRPHVASAHG</sequence>
<dbReference type="InterPro" id="IPR013325">
    <property type="entry name" value="RNA_pol_sigma_r2"/>
</dbReference>
<comment type="similarity">
    <text evidence="1">Belongs to the sigma-70 factor family. ECF subfamily.</text>
</comment>
<evidence type="ECO:0000256" key="3">
    <source>
        <dbReference type="ARBA" id="ARBA00023015"/>
    </source>
</evidence>
<dbReference type="AlphaFoldDB" id="A0A6G4A7K1"/>
<dbReference type="Pfam" id="PF04542">
    <property type="entry name" value="Sigma70_r2"/>
    <property type="match status" value="1"/>
</dbReference>
<dbReference type="InterPro" id="IPR052704">
    <property type="entry name" value="ECF_Sigma-70_Domain"/>
</dbReference>
<protein>
    <submittedName>
        <fullName evidence="9">Sigma-70 family RNA polymerase sigma factor</fullName>
    </submittedName>
</protein>
<keyword evidence="10" id="KW-1185">Reference proteome</keyword>
<feature type="region of interest" description="Disordered" evidence="6">
    <location>
        <begin position="1"/>
        <end position="35"/>
    </location>
</feature>
<evidence type="ECO:0000256" key="1">
    <source>
        <dbReference type="ARBA" id="ARBA00010641"/>
    </source>
</evidence>
<dbReference type="InterPro" id="IPR013324">
    <property type="entry name" value="RNA_pol_sigma_r3/r4-like"/>
</dbReference>
<dbReference type="PANTHER" id="PTHR30173:SF43">
    <property type="entry name" value="ECF RNA POLYMERASE SIGMA FACTOR SIGI-RELATED"/>
    <property type="match status" value="1"/>
</dbReference>
<evidence type="ECO:0000259" key="7">
    <source>
        <dbReference type="Pfam" id="PF04542"/>
    </source>
</evidence>
<dbReference type="InterPro" id="IPR036388">
    <property type="entry name" value="WH-like_DNA-bd_sf"/>
</dbReference>
<organism evidence="9 10">
    <name type="scientific">Streptomyces rhizosphaericus</name>
    <dbReference type="NCBI Taxonomy" id="114699"/>
    <lineage>
        <taxon>Bacteria</taxon>
        <taxon>Bacillati</taxon>
        <taxon>Actinomycetota</taxon>
        <taxon>Actinomycetes</taxon>
        <taxon>Kitasatosporales</taxon>
        <taxon>Streptomycetaceae</taxon>
        <taxon>Streptomyces</taxon>
        <taxon>Streptomyces violaceusniger group</taxon>
    </lineage>
</organism>
<dbReference type="RefSeq" id="WP_164423389.1">
    <property type="nucleotide sequence ID" value="NZ_JAAIKT010000002.1"/>
</dbReference>
<evidence type="ECO:0000256" key="4">
    <source>
        <dbReference type="ARBA" id="ARBA00023082"/>
    </source>
</evidence>